<name>A0A2P0QJL0_AGRTU</name>
<evidence type="ECO:0000313" key="2">
    <source>
        <dbReference type="EMBL" id="ARU12463.1"/>
    </source>
</evidence>
<dbReference type="EMBL" id="KX388536">
    <property type="protein sequence ID" value="ARU12463.1"/>
    <property type="molecule type" value="Genomic_DNA"/>
</dbReference>
<accession>A0A2P0QJL0</accession>
<dbReference type="AlphaFoldDB" id="A0A2P0QJL0"/>
<protein>
    <submittedName>
        <fullName evidence="2">Uncharacterized protein</fullName>
    </submittedName>
</protein>
<keyword evidence="1" id="KW-0472">Membrane</keyword>
<proteinExistence type="predicted"/>
<sequence length="44" mass="4757">MELKIDLIMSSILAFILHITFAIIILFSVICQRGVASAPPAIAD</sequence>
<gene>
    <name evidence="2" type="ORF">AgrTiChry5_45</name>
</gene>
<keyword evidence="1" id="KW-1133">Transmembrane helix</keyword>
<geneLocation type="plasmid" evidence="2">
    <name>pTiChry5</name>
</geneLocation>
<reference evidence="2" key="1">
    <citation type="journal article" date="2018" name="Plasmid">
        <title>Complete sequence of the tumor-inducing plasmid pTiChry5 from the hypervirulent Agrobacterium tumefaciens strain Chry5.</title>
        <authorList>
            <person name="Shao S."/>
            <person name="Zhang X."/>
            <person name="van Heusden G.P.H."/>
            <person name="Hooykaas P.J."/>
        </authorList>
    </citation>
    <scope>NUCLEOTIDE SEQUENCE</scope>
    <source>
        <strain evidence="2">Chry5</strain>
        <plasmid evidence="2">pTiChry5</plasmid>
    </source>
</reference>
<organism evidence="2">
    <name type="scientific">Agrobacterium tumefaciens</name>
    <dbReference type="NCBI Taxonomy" id="358"/>
    <lineage>
        <taxon>Bacteria</taxon>
        <taxon>Pseudomonadati</taxon>
        <taxon>Pseudomonadota</taxon>
        <taxon>Alphaproteobacteria</taxon>
        <taxon>Hyphomicrobiales</taxon>
        <taxon>Rhizobiaceae</taxon>
        <taxon>Rhizobium/Agrobacterium group</taxon>
        <taxon>Agrobacterium</taxon>
        <taxon>Agrobacterium tumefaciens complex</taxon>
    </lineage>
</organism>
<keyword evidence="2" id="KW-0614">Plasmid</keyword>
<keyword evidence="1" id="KW-0812">Transmembrane</keyword>
<evidence type="ECO:0000256" key="1">
    <source>
        <dbReference type="SAM" id="Phobius"/>
    </source>
</evidence>
<feature type="transmembrane region" description="Helical" evidence="1">
    <location>
        <begin position="7"/>
        <end position="30"/>
    </location>
</feature>